<evidence type="ECO:0000313" key="3">
    <source>
        <dbReference type="Proteomes" id="UP001195769"/>
    </source>
</evidence>
<evidence type="ECO:0000313" key="2">
    <source>
        <dbReference type="EMBL" id="KAG1907390.1"/>
    </source>
</evidence>
<keyword evidence="3" id="KW-1185">Reference proteome</keyword>
<dbReference type="EMBL" id="JABBWK010000003">
    <property type="protein sequence ID" value="KAG1907390.1"/>
    <property type="molecule type" value="Genomic_DNA"/>
</dbReference>
<evidence type="ECO:0008006" key="4">
    <source>
        <dbReference type="Google" id="ProtNLM"/>
    </source>
</evidence>
<dbReference type="AlphaFoldDB" id="A0AAD4EJK6"/>
<comment type="caution">
    <text evidence="2">The sequence shown here is derived from an EMBL/GenBank/DDBJ whole genome shotgun (WGS) entry which is preliminary data.</text>
</comment>
<gene>
    <name evidence="2" type="ORF">F5891DRAFT_369901</name>
</gene>
<accession>A0AAD4EJK6</accession>
<dbReference type="GeneID" id="64665878"/>
<dbReference type="Proteomes" id="UP001195769">
    <property type="component" value="Unassembled WGS sequence"/>
</dbReference>
<name>A0AAD4EJK6_9AGAM</name>
<dbReference type="RefSeq" id="XP_041232965.1">
    <property type="nucleotide sequence ID" value="XM_041371580.1"/>
</dbReference>
<dbReference type="InterPro" id="IPR036322">
    <property type="entry name" value="WD40_repeat_dom_sf"/>
</dbReference>
<organism evidence="2 3">
    <name type="scientific">Suillus fuscotomentosus</name>
    <dbReference type="NCBI Taxonomy" id="1912939"/>
    <lineage>
        <taxon>Eukaryota</taxon>
        <taxon>Fungi</taxon>
        <taxon>Dikarya</taxon>
        <taxon>Basidiomycota</taxon>
        <taxon>Agaricomycotina</taxon>
        <taxon>Agaricomycetes</taxon>
        <taxon>Agaricomycetidae</taxon>
        <taxon>Boletales</taxon>
        <taxon>Suillineae</taxon>
        <taxon>Suillaceae</taxon>
        <taxon>Suillus</taxon>
    </lineage>
</organism>
<dbReference type="SUPFAM" id="SSF50978">
    <property type="entry name" value="WD40 repeat-like"/>
    <property type="match status" value="1"/>
</dbReference>
<dbReference type="InterPro" id="IPR015943">
    <property type="entry name" value="WD40/YVTN_repeat-like_dom_sf"/>
</dbReference>
<protein>
    <recommendedName>
        <fullName evidence="4">WD40 repeat-like protein</fullName>
    </recommendedName>
</protein>
<proteinExistence type="predicted"/>
<feature type="region of interest" description="Disordered" evidence="1">
    <location>
        <begin position="1"/>
        <end position="29"/>
    </location>
</feature>
<evidence type="ECO:0000256" key="1">
    <source>
        <dbReference type="SAM" id="MobiDB-lite"/>
    </source>
</evidence>
<reference evidence="2" key="1">
    <citation type="journal article" date="2020" name="New Phytol.">
        <title>Comparative genomics reveals dynamic genome evolution in host specialist ectomycorrhizal fungi.</title>
        <authorList>
            <person name="Lofgren L.A."/>
            <person name="Nguyen N.H."/>
            <person name="Vilgalys R."/>
            <person name="Ruytinx J."/>
            <person name="Liao H.L."/>
            <person name="Branco S."/>
            <person name="Kuo A."/>
            <person name="LaButti K."/>
            <person name="Lipzen A."/>
            <person name="Andreopoulos W."/>
            <person name="Pangilinan J."/>
            <person name="Riley R."/>
            <person name="Hundley H."/>
            <person name="Na H."/>
            <person name="Barry K."/>
            <person name="Grigoriev I.V."/>
            <person name="Stajich J.E."/>
            <person name="Kennedy P.G."/>
        </authorList>
    </citation>
    <scope>NUCLEOTIDE SEQUENCE</scope>
    <source>
        <strain evidence="2">FC203</strain>
    </source>
</reference>
<sequence length="413" mass="46258">MSLRTLARLQRPRRRELKSEPLSREQSVYCEDRGPPFNEVLQLYHPNLDRHGSIVSLRSRRSQRASSLSSESSADQEVVRLPVLKRVPLPKTPYGRSRRLLIPASDNLPLVAISMRADAQFINRQDQFRLTLNSLPNPGVQQHVEDACVVGDIVVLGFNSGPSQVTFLPVTTKAPRRIDSKALPHVSPPRLSGSSGEGVRCLAAMNATAGSVEFFTGGHDRRIFKWSADTQSLEEPTVTKIGAFLDSGVSAMAYRHDDNSLVSSDTKKLYVTDLTRSHTPSPAQFSNYVNQIHVHPQIPHLTLLEVRHLDHQIAMFDRRMGGFDKAPCCTFGYRNANAKFEPSYTKGGMHHTFFARGHHDGTVVLWDFRNVKNIVTKRQSRLTQEVVHTVVADSRVVTFGDSVVTFLNDFLRS</sequence>
<dbReference type="Gene3D" id="2.130.10.10">
    <property type="entry name" value="YVTN repeat-like/Quinoprotein amine dehydrogenase"/>
    <property type="match status" value="1"/>
</dbReference>